<gene>
    <name evidence="4" type="ORF">ES332_D11G143800v1</name>
</gene>
<dbReference type="InterPro" id="IPR052035">
    <property type="entry name" value="ZnF_BED_domain_contain"/>
</dbReference>
<name>A0A5D2IN78_GOSTO</name>
<protein>
    <recommendedName>
        <fullName evidence="6">HAT C-terminal dimerisation domain-containing protein</fullName>
    </recommendedName>
</protein>
<proteinExistence type="predicted"/>
<sequence>MTMASSNTPIPVDDGFNEYESALKRQKSTTSKACLKKVSKDITQDTIGIQPSPEAISTFLVCGKHSFRTVEEPGFRYMMRIASPNFKNISRHTVARDVLIYYAKERDRVKEELAKAPGLVCLTSDNWNSEHTNDEYICVTAHWVDKDWKLQKRIISIDKKIFSITLDNASYNDVTVSCLKNRFRANRVILCDGVFFQVRCCAHILNLIIKADLELADDVIGKIRNGIRFYDVADKSFHLNVTKKLRQDVCVRWNFTYLMLESSLYYKDVLDYWGQWDKDYQMFALSNEEWRNVAILCKFLKVFYDVTCVFSGCNYPTTNLYFRGVWKVHKVLLDTVKVPYSFLTPMVKQMQEKFNKYWAEYSLILSCAAILNPRYKLNYTILSDLRLLFDEYVKKSKSTSSSLAGSSNILDKNPVDSGFDEHNDNSTDFGRYFDESDDYKRYLNESSTRIKYNELSLLARDLLAIPISTVASESAISMGKKVITPLRSSLKPKTVQAVVCLDDWMRAKEFSAEIGCKNDDDDDDDDEDDVYSVAF</sequence>
<feature type="domain" description="hAT-like transposase RNase-H fold" evidence="3">
    <location>
        <begin position="311"/>
        <end position="379"/>
    </location>
</feature>
<dbReference type="SUPFAM" id="SSF53098">
    <property type="entry name" value="Ribonuclease H-like"/>
    <property type="match status" value="1"/>
</dbReference>
<dbReference type="InterPro" id="IPR008906">
    <property type="entry name" value="HATC_C_dom"/>
</dbReference>
<evidence type="ECO:0000313" key="4">
    <source>
        <dbReference type="EMBL" id="TYH43680.1"/>
    </source>
</evidence>
<organism evidence="4 5">
    <name type="scientific">Gossypium tomentosum</name>
    <name type="common">Hawaiian cotton</name>
    <name type="synonym">Gossypium sandvicense</name>
    <dbReference type="NCBI Taxonomy" id="34277"/>
    <lineage>
        <taxon>Eukaryota</taxon>
        <taxon>Viridiplantae</taxon>
        <taxon>Streptophyta</taxon>
        <taxon>Embryophyta</taxon>
        <taxon>Tracheophyta</taxon>
        <taxon>Spermatophyta</taxon>
        <taxon>Magnoliopsida</taxon>
        <taxon>eudicotyledons</taxon>
        <taxon>Gunneridae</taxon>
        <taxon>Pentapetalae</taxon>
        <taxon>rosids</taxon>
        <taxon>malvids</taxon>
        <taxon>Malvales</taxon>
        <taxon>Malvaceae</taxon>
        <taxon>Malvoideae</taxon>
        <taxon>Gossypium</taxon>
    </lineage>
</organism>
<evidence type="ECO:0000259" key="2">
    <source>
        <dbReference type="Pfam" id="PF05699"/>
    </source>
</evidence>
<evidence type="ECO:0000313" key="5">
    <source>
        <dbReference type="Proteomes" id="UP000322667"/>
    </source>
</evidence>
<dbReference type="PANTHER" id="PTHR46481">
    <property type="entry name" value="ZINC FINGER BED DOMAIN-CONTAINING PROTEIN 4"/>
    <property type="match status" value="1"/>
</dbReference>
<dbReference type="Proteomes" id="UP000322667">
    <property type="component" value="Chromosome D11"/>
</dbReference>
<dbReference type="InterPro" id="IPR012337">
    <property type="entry name" value="RNaseH-like_sf"/>
</dbReference>
<evidence type="ECO:0000259" key="3">
    <source>
        <dbReference type="Pfam" id="PF14372"/>
    </source>
</evidence>
<accession>A0A5D2IN78</accession>
<dbReference type="AlphaFoldDB" id="A0A5D2IN78"/>
<dbReference type="InterPro" id="IPR025525">
    <property type="entry name" value="hAT-like_transposase_RNase-H"/>
</dbReference>
<evidence type="ECO:0008006" key="6">
    <source>
        <dbReference type="Google" id="ProtNLM"/>
    </source>
</evidence>
<evidence type="ECO:0000256" key="1">
    <source>
        <dbReference type="ARBA" id="ARBA00023125"/>
    </source>
</evidence>
<dbReference type="Pfam" id="PF14372">
    <property type="entry name" value="hAT-like_RNase-H"/>
    <property type="match status" value="1"/>
</dbReference>
<dbReference type="PANTHER" id="PTHR46481:SF6">
    <property type="entry name" value="ZINC FINGER BED DOMAIN-CONTAINING PROTEIN RICESLEEPER 2-LIKE"/>
    <property type="match status" value="1"/>
</dbReference>
<keyword evidence="1" id="KW-0238">DNA-binding</keyword>
<keyword evidence="5" id="KW-1185">Reference proteome</keyword>
<dbReference type="GO" id="GO:0003677">
    <property type="term" value="F:DNA binding"/>
    <property type="evidence" value="ECO:0007669"/>
    <property type="project" value="UniProtKB-KW"/>
</dbReference>
<reference evidence="4 5" key="1">
    <citation type="submission" date="2019-07" db="EMBL/GenBank/DDBJ databases">
        <title>WGS assembly of Gossypium tomentosum.</title>
        <authorList>
            <person name="Chen Z.J."/>
            <person name="Sreedasyam A."/>
            <person name="Ando A."/>
            <person name="Song Q."/>
            <person name="De L."/>
            <person name="Hulse-Kemp A."/>
            <person name="Ding M."/>
            <person name="Ye W."/>
            <person name="Kirkbride R."/>
            <person name="Jenkins J."/>
            <person name="Plott C."/>
            <person name="Lovell J."/>
            <person name="Lin Y.-M."/>
            <person name="Vaughn R."/>
            <person name="Liu B."/>
            <person name="Li W."/>
            <person name="Simpson S."/>
            <person name="Scheffler B."/>
            <person name="Saski C."/>
            <person name="Grover C."/>
            <person name="Hu G."/>
            <person name="Conover J."/>
            <person name="Carlson J."/>
            <person name="Shu S."/>
            <person name="Boston L."/>
            <person name="Williams M."/>
            <person name="Peterson D."/>
            <person name="Mcgee K."/>
            <person name="Jones D."/>
            <person name="Wendel J."/>
            <person name="Stelly D."/>
            <person name="Grimwood J."/>
            <person name="Schmutz J."/>
        </authorList>
    </citation>
    <scope>NUCLEOTIDE SEQUENCE [LARGE SCALE GENOMIC DNA]</scope>
    <source>
        <strain evidence="4">7179.01</strain>
    </source>
</reference>
<dbReference type="GO" id="GO:0046983">
    <property type="term" value="F:protein dimerization activity"/>
    <property type="evidence" value="ECO:0007669"/>
    <property type="project" value="InterPro"/>
</dbReference>
<dbReference type="EMBL" id="CM017633">
    <property type="protein sequence ID" value="TYH43680.1"/>
    <property type="molecule type" value="Genomic_DNA"/>
</dbReference>
<feature type="domain" description="HAT C-terminal dimerisation" evidence="2">
    <location>
        <begin position="450"/>
        <end position="505"/>
    </location>
</feature>
<dbReference type="Pfam" id="PF05699">
    <property type="entry name" value="Dimer_Tnp_hAT"/>
    <property type="match status" value="1"/>
</dbReference>